<name>A0ACD3QE18_LARCR</name>
<proteinExistence type="predicted"/>
<organism evidence="1 2">
    <name type="scientific">Larimichthys crocea</name>
    <name type="common">Large yellow croaker</name>
    <name type="synonym">Pseudosciaena crocea</name>
    <dbReference type="NCBI Taxonomy" id="215358"/>
    <lineage>
        <taxon>Eukaryota</taxon>
        <taxon>Metazoa</taxon>
        <taxon>Chordata</taxon>
        <taxon>Craniata</taxon>
        <taxon>Vertebrata</taxon>
        <taxon>Euteleostomi</taxon>
        <taxon>Actinopterygii</taxon>
        <taxon>Neopterygii</taxon>
        <taxon>Teleostei</taxon>
        <taxon>Neoteleostei</taxon>
        <taxon>Acanthomorphata</taxon>
        <taxon>Eupercaria</taxon>
        <taxon>Sciaenidae</taxon>
        <taxon>Larimichthys</taxon>
    </lineage>
</organism>
<gene>
    <name evidence="1" type="ORF">E3U43_004574</name>
</gene>
<sequence>MAQTQRATDWGILSSECVRGVCSAGPRFAVVQLKISMASSGRTIKVVFMEMTATTAYITNTATKSIHQCKTVLRGAQLIAVASADGGATAVEGSPLPPDIQVQYVQLAPVADHTAAVQAAELAPTLQTDIEVKEAIQGAIQGENGEVVQIVTSVAT</sequence>
<keyword evidence="2" id="KW-1185">Reference proteome</keyword>
<evidence type="ECO:0000313" key="2">
    <source>
        <dbReference type="Proteomes" id="UP000793456"/>
    </source>
</evidence>
<reference evidence="1" key="1">
    <citation type="submission" date="2018-11" db="EMBL/GenBank/DDBJ databases">
        <title>The sequence and de novo assembly of Larimichthys crocea genome using PacBio and Hi-C technologies.</title>
        <authorList>
            <person name="Xu P."/>
            <person name="Chen B."/>
            <person name="Zhou Z."/>
            <person name="Ke Q."/>
            <person name="Wu Y."/>
            <person name="Bai H."/>
            <person name="Pu F."/>
        </authorList>
    </citation>
    <scope>NUCLEOTIDE SEQUENCE</scope>
    <source>
        <tissue evidence="1">Muscle</tissue>
    </source>
</reference>
<dbReference type="Proteomes" id="UP000793456">
    <property type="component" value="Chromosome XX"/>
</dbReference>
<evidence type="ECO:0000313" key="1">
    <source>
        <dbReference type="EMBL" id="TMS05324.1"/>
    </source>
</evidence>
<comment type="caution">
    <text evidence="1">The sequence shown here is derived from an EMBL/GenBank/DDBJ whole genome shotgun (WGS) entry which is preliminary data.</text>
</comment>
<protein>
    <submittedName>
        <fullName evidence="1">Uncharacterized protein</fullName>
    </submittedName>
</protein>
<dbReference type="EMBL" id="CM011693">
    <property type="protein sequence ID" value="TMS05324.1"/>
    <property type="molecule type" value="Genomic_DNA"/>
</dbReference>
<accession>A0ACD3QE18</accession>